<dbReference type="AlphaFoldDB" id="A0AAF0D1X5"/>
<dbReference type="HAMAP" id="MF_01027">
    <property type="entry name" value="LeuC_type2"/>
    <property type="match status" value="1"/>
</dbReference>
<dbReference type="InterPro" id="IPR015931">
    <property type="entry name" value="Acnase/IPM_dHydase_lsu_aba_1/3"/>
</dbReference>
<evidence type="ECO:0000256" key="3">
    <source>
        <dbReference type="ARBA" id="ARBA00023004"/>
    </source>
</evidence>
<gene>
    <name evidence="6" type="primary">leuC</name>
    <name evidence="8" type="ORF">OdinLCB4_006325</name>
</gene>
<dbReference type="GO" id="GO:0003861">
    <property type="term" value="F:3-isopropylmalate dehydratase activity"/>
    <property type="evidence" value="ECO:0007669"/>
    <property type="project" value="UniProtKB-UniRule"/>
</dbReference>
<dbReference type="GO" id="GO:0046872">
    <property type="term" value="F:metal ion binding"/>
    <property type="evidence" value="ECO:0007669"/>
    <property type="project" value="UniProtKB-KW"/>
</dbReference>
<comment type="similarity">
    <text evidence="6">Belongs to the aconitase/IPM isomerase family. LeuC type 2 subfamily.</text>
</comment>
<dbReference type="KEGG" id="oyw:OdinLCB4_006325"/>
<dbReference type="EMBL" id="CP091871">
    <property type="protein sequence ID" value="WEU40083.1"/>
    <property type="molecule type" value="Genomic_DNA"/>
</dbReference>
<evidence type="ECO:0000256" key="1">
    <source>
        <dbReference type="ARBA" id="ARBA00022485"/>
    </source>
</evidence>
<feature type="binding site" evidence="6">
    <location>
        <position position="299"/>
    </location>
    <ligand>
        <name>[4Fe-4S] cluster</name>
        <dbReference type="ChEBI" id="CHEBI:49883"/>
    </ligand>
</feature>
<evidence type="ECO:0000256" key="2">
    <source>
        <dbReference type="ARBA" id="ARBA00022723"/>
    </source>
</evidence>
<feature type="domain" description="Aconitase/3-isopropylmalate dehydratase large subunit alpha/beta/alpha" evidence="7">
    <location>
        <begin position="281"/>
        <end position="410"/>
    </location>
</feature>
<dbReference type="InterPro" id="IPR018136">
    <property type="entry name" value="Aconitase_4Fe-4S_BS"/>
</dbReference>
<feature type="binding site" evidence="6">
    <location>
        <position position="359"/>
    </location>
    <ligand>
        <name>[4Fe-4S] cluster</name>
        <dbReference type="ChEBI" id="CHEBI:49883"/>
    </ligand>
</feature>
<dbReference type="NCBIfam" id="TIGR02086">
    <property type="entry name" value="IPMI_arch"/>
    <property type="match status" value="1"/>
</dbReference>
<dbReference type="InterPro" id="IPR001030">
    <property type="entry name" value="Acoase/IPM_deHydtase_lsu_aba"/>
</dbReference>
<dbReference type="GO" id="GO:0051539">
    <property type="term" value="F:4 iron, 4 sulfur cluster binding"/>
    <property type="evidence" value="ECO:0007669"/>
    <property type="project" value="UniProtKB-KW"/>
</dbReference>
<evidence type="ECO:0000313" key="9">
    <source>
        <dbReference type="Proteomes" id="UP000186851"/>
    </source>
</evidence>
<comment type="catalytic activity">
    <reaction evidence="6">
        <text>(2R,3S)-3-isopropylmalate = (2S)-2-isopropylmalate</text>
        <dbReference type="Rhea" id="RHEA:32287"/>
        <dbReference type="ChEBI" id="CHEBI:1178"/>
        <dbReference type="ChEBI" id="CHEBI:35121"/>
        <dbReference type="EC" id="4.2.1.33"/>
    </reaction>
</comment>
<evidence type="ECO:0000259" key="7">
    <source>
        <dbReference type="Pfam" id="PF00330"/>
    </source>
</evidence>
<dbReference type="InterPro" id="IPR033941">
    <property type="entry name" value="IPMI_cat"/>
</dbReference>
<evidence type="ECO:0000256" key="6">
    <source>
        <dbReference type="HAMAP-Rule" id="MF_01027"/>
    </source>
</evidence>
<proteinExistence type="inferred from homology"/>
<keyword evidence="1 6" id="KW-0004">4Fe-4S</keyword>
<evidence type="ECO:0000256" key="5">
    <source>
        <dbReference type="ARBA" id="ARBA00023239"/>
    </source>
</evidence>
<dbReference type="NCBIfam" id="NF001614">
    <property type="entry name" value="PRK00402.1"/>
    <property type="match status" value="1"/>
</dbReference>
<dbReference type="Proteomes" id="UP000186851">
    <property type="component" value="Chromosome"/>
</dbReference>
<feature type="binding site" evidence="6">
    <location>
        <position position="362"/>
    </location>
    <ligand>
        <name>[4Fe-4S] cluster</name>
        <dbReference type="ChEBI" id="CHEBI:49883"/>
    </ligand>
</feature>
<evidence type="ECO:0000256" key="4">
    <source>
        <dbReference type="ARBA" id="ARBA00023014"/>
    </source>
</evidence>
<dbReference type="InterPro" id="IPR011826">
    <property type="entry name" value="HAcnase/IPMdehydase_lsu_prok"/>
</dbReference>
<dbReference type="InterPro" id="IPR036008">
    <property type="entry name" value="Aconitase_4Fe-4S_dom"/>
</dbReference>
<dbReference type="PANTHER" id="PTHR43822:SF2">
    <property type="entry name" value="HOMOACONITASE, MITOCHONDRIAL"/>
    <property type="match status" value="1"/>
</dbReference>
<comment type="subunit">
    <text evidence="6">Heterodimer of LeuC and LeuD.</text>
</comment>
<keyword evidence="6" id="KW-0100">Branched-chain amino acid biosynthesis</keyword>
<dbReference type="InterPro" id="IPR050067">
    <property type="entry name" value="IPM_dehydratase_rel_enz"/>
</dbReference>
<keyword evidence="4 6" id="KW-0411">Iron-sulfur</keyword>
<dbReference type="InterPro" id="IPR006251">
    <property type="entry name" value="Homoacnase/IPMdehydase_lsu"/>
</dbReference>
<dbReference type="PROSITE" id="PS01244">
    <property type="entry name" value="ACONITASE_2"/>
    <property type="match status" value="1"/>
</dbReference>
<dbReference type="EC" id="4.2.1.33" evidence="6"/>
<dbReference type="SUPFAM" id="SSF53732">
    <property type="entry name" value="Aconitase iron-sulfur domain"/>
    <property type="match status" value="1"/>
</dbReference>
<comment type="pathway">
    <text evidence="6">Amino-acid biosynthesis; L-leucine biosynthesis; L-leucine from 3-methyl-2-oxobutanoate: step 2/4.</text>
</comment>
<organism evidence="8 9">
    <name type="scientific">Odinarchaeota yellowstonii (strain LCB_4)</name>
    <dbReference type="NCBI Taxonomy" id="1841599"/>
    <lineage>
        <taxon>Archaea</taxon>
        <taxon>Promethearchaeati</taxon>
        <taxon>Candidatus Odinarchaeota</taxon>
        <taxon>Candidatus Odinarchaeia</taxon>
        <taxon>Candidatus Odinarchaeales</taxon>
        <taxon>Candidatus Odinarchaeaceae</taxon>
        <taxon>Candidatus Odinarchaeum</taxon>
    </lineage>
</organism>
<keyword evidence="6" id="KW-0432">Leucine biosynthesis</keyword>
<sequence length="418" mass="45183">MSTITEKILAKAGGVKKASPGDIVNADVDVALTHDVLCGPVANEFRKLGLKEVWDKTKIVVTPDHFIPAKDIEAANLYLEMDKFVREQGIENYYPVGNHGICHVMLPEEGFARPGIVIVGTDSHTCTHGAVGAFATGIGTTEMAAVFATGKCWFRVPETLKFNITGRLKRHVYAKDVILNIIGRIGVDGALYMAMEFDGETVKSLSMDERFVLCNMAIEAGAKNGIINPDERTIQYVESRTSTPFKIFRSDESAEYKQIIDIEADRIEPTVAEPYLPSNIKTARELNNIAINQAVIGSCTGGRYSDLQVAAKILKNRRVAPGVRLIIIPATQKIYLKALNNGLLKIFIQAGASVSTPTCGPCIGGHMGVLGKNEVAIASTNRNFKGRMGDPTSKVYLASTATVAASAVTGRITDPRDL</sequence>
<dbReference type="GO" id="GO:0009098">
    <property type="term" value="P:L-leucine biosynthetic process"/>
    <property type="evidence" value="ECO:0007669"/>
    <property type="project" value="UniProtKB-UniRule"/>
</dbReference>
<dbReference type="Pfam" id="PF00330">
    <property type="entry name" value="Aconitase"/>
    <property type="match status" value="2"/>
</dbReference>
<dbReference type="NCBIfam" id="TIGR01343">
    <property type="entry name" value="hacA_fam"/>
    <property type="match status" value="1"/>
</dbReference>
<dbReference type="CDD" id="cd01583">
    <property type="entry name" value="IPMI"/>
    <property type="match status" value="1"/>
</dbReference>
<dbReference type="Gene3D" id="3.30.499.10">
    <property type="entry name" value="Aconitase, domain 3"/>
    <property type="match status" value="2"/>
</dbReference>
<keyword evidence="6" id="KW-0028">Amino-acid biosynthesis</keyword>
<reference evidence="8" key="1">
    <citation type="journal article" date="2017" name="Nature">
        <title>Asgard archaea illuminate the origin of eukaryotic cellular complexity.</title>
        <authorList>
            <person name="Zaremba-Niedzwiedzka K."/>
            <person name="Caceres E.F."/>
            <person name="Saw J.H."/>
            <person name="Backstrom D."/>
            <person name="Juzokaite L."/>
            <person name="Vancaester E."/>
            <person name="Seitz K.W."/>
            <person name="Anantharaman K."/>
            <person name="Starnawski P."/>
            <person name="Kjeldsen K.U."/>
            <person name="Scott M.B."/>
            <person name="Nunoura T."/>
            <person name="Banfield J.F."/>
            <person name="Schramm A."/>
            <person name="Baker B.J."/>
            <person name="Spang A."/>
            <person name="Ettema T.J.G."/>
        </authorList>
    </citation>
    <scope>NUCLEOTIDE SEQUENCE</scope>
    <source>
        <strain evidence="8">LCB_4</strain>
    </source>
</reference>
<keyword evidence="5 6" id="KW-0456">Lyase</keyword>
<comment type="cofactor">
    <cofactor evidence="6">
        <name>[4Fe-4S] cluster</name>
        <dbReference type="ChEBI" id="CHEBI:49883"/>
    </cofactor>
    <text evidence="6">Binds 1 [4Fe-4S] cluster per subunit.</text>
</comment>
<reference evidence="8" key="2">
    <citation type="journal article" date="2022" name="Nat. Microbiol.">
        <title>A closed Candidatus Odinarchaeum chromosome exposes Asgard archaeal viruses.</title>
        <authorList>
            <person name="Tamarit D."/>
            <person name="Caceres E.F."/>
            <person name="Krupovic M."/>
            <person name="Nijland R."/>
            <person name="Eme L."/>
            <person name="Robinson N.P."/>
            <person name="Ettema T.J.G."/>
        </authorList>
    </citation>
    <scope>NUCLEOTIDE SEQUENCE</scope>
    <source>
        <strain evidence="8">LCB_4</strain>
    </source>
</reference>
<comment type="function">
    <text evidence="6">Catalyzes the isomerization between 2-isopropylmalate and 3-isopropylmalate, via the formation of 2-isopropylmaleate.</text>
</comment>
<keyword evidence="2 6" id="KW-0479">Metal-binding</keyword>
<evidence type="ECO:0000313" key="8">
    <source>
        <dbReference type="EMBL" id="WEU40083.1"/>
    </source>
</evidence>
<keyword evidence="3 6" id="KW-0408">Iron</keyword>
<dbReference type="PRINTS" id="PR00415">
    <property type="entry name" value="ACONITASE"/>
</dbReference>
<feature type="domain" description="Aconitase/3-isopropylmalate dehydratase large subunit alpha/beta/alpha" evidence="7">
    <location>
        <begin position="22"/>
        <end position="279"/>
    </location>
</feature>
<dbReference type="PANTHER" id="PTHR43822">
    <property type="entry name" value="HOMOACONITASE, MITOCHONDRIAL-RELATED"/>
    <property type="match status" value="1"/>
</dbReference>
<accession>A0AAF0D1X5</accession>
<protein>
    <recommendedName>
        <fullName evidence="6">3-isopropylmalate dehydratase large subunit</fullName>
        <ecNumber evidence="6">4.2.1.33</ecNumber>
    </recommendedName>
    <alternativeName>
        <fullName evidence="6">Alpha-IPM isomerase</fullName>
        <shortName evidence="6">IPMI</shortName>
    </alternativeName>
    <alternativeName>
        <fullName evidence="6">Isopropylmalate isomerase</fullName>
    </alternativeName>
</protein>
<name>A0AAF0D1X5_ODILC</name>